<gene>
    <name evidence="2" type="ORF">GWK17_11645</name>
</gene>
<name>A0A846TC56_9BACI</name>
<dbReference type="EMBL" id="JAAVUM010000007">
    <property type="protein sequence ID" value="NKE06113.1"/>
    <property type="molecule type" value="Genomic_DNA"/>
</dbReference>
<dbReference type="RefSeq" id="WP_167832546.1">
    <property type="nucleotide sequence ID" value="NZ_JAAVUM010000007.1"/>
</dbReference>
<evidence type="ECO:0000256" key="1">
    <source>
        <dbReference type="SAM" id="MobiDB-lite"/>
    </source>
</evidence>
<dbReference type="AlphaFoldDB" id="A0A846TC56"/>
<reference evidence="2 3" key="1">
    <citation type="submission" date="2020-03" db="EMBL/GenBank/DDBJ databases">
        <authorList>
            <person name="Sun Q."/>
        </authorList>
    </citation>
    <scope>NUCLEOTIDE SEQUENCE [LARGE SCALE GENOMIC DNA]</scope>
    <source>
        <strain evidence="2 3">KACC 21451</strain>
    </source>
</reference>
<sequence>MNRSAWISTLMKSNIPQNMMKMFGYKRKRNRSMTYSIMGVVASAAAAFIFRNRNGNGMRQLFQNSNAGSTFNKPMAAGITEFAKEITSGLDTTKSNSTTGFHSTTSTNPESSQMINQIASAAKEPGNSQQVDHLANQLIKRNL</sequence>
<protein>
    <submittedName>
        <fullName evidence="2">Uncharacterized protein</fullName>
    </submittedName>
</protein>
<dbReference type="Proteomes" id="UP000587942">
    <property type="component" value="Unassembled WGS sequence"/>
</dbReference>
<evidence type="ECO:0000313" key="3">
    <source>
        <dbReference type="Proteomes" id="UP000587942"/>
    </source>
</evidence>
<proteinExistence type="predicted"/>
<evidence type="ECO:0000313" key="2">
    <source>
        <dbReference type="EMBL" id="NKE06113.1"/>
    </source>
</evidence>
<feature type="region of interest" description="Disordered" evidence="1">
    <location>
        <begin position="90"/>
        <end position="112"/>
    </location>
</feature>
<comment type="caution">
    <text evidence="2">The sequence shown here is derived from an EMBL/GenBank/DDBJ whole genome shotgun (WGS) entry which is preliminary data.</text>
</comment>
<accession>A0A846TC56</accession>
<organism evidence="2 3">
    <name type="scientific">Mesobacillus selenatarsenatis</name>
    <dbReference type="NCBI Taxonomy" id="388741"/>
    <lineage>
        <taxon>Bacteria</taxon>
        <taxon>Bacillati</taxon>
        <taxon>Bacillota</taxon>
        <taxon>Bacilli</taxon>
        <taxon>Bacillales</taxon>
        <taxon>Bacillaceae</taxon>
        <taxon>Mesobacillus</taxon>
    </lineage>
</organism>